<sequence>MVTTAHVSTKNAAKICNELSKEGINIATPTQAGIHKAMIKAALNLEKNYKNSLRDDIWCIHFDGKKFGKKEVQAVVLTNEAKEVRIAAMVLENGKSLSIFEGIRNVLDKFNLWNSIKMIVSDTTNINTGVKSGVVRLLQNCFQEKHLSPPQYIGCQHHVLDLILKHVMNEVLGGKSTSPNISYDIFTELIMNYENLKQNYKQNEEKLILRSIKWRDDMQFLYELGQYFKYYEVNDKFPYIKFRVLPALSNARWNSRAILAILTFILIPEHRIQLLPICQFICSAWYDAWFSDHRFHNNDFEILEKSVKQFETAHKCFLKHWVKEDSAILNLKRSNICAERAIKVIQEIYPFCKSEYSLNLKFISNNIKMN</sequence>
<keyword evidence="1" id="KW-1185">Reference proteome</keyword>
<protein>
    <submittedName>
        <fullName evidence="2">Uncharacterized protein LOC125776666</fullName>
    </submittedName>
</protein>
<evidence type="ECO:0000313" key="2">
    <source>
        <dbReference type="RefSeq" id="XP_049306118.1"/>
    </source>
</evidence>
<dbReference type="Proteomes" id="UP001652620">
    <property type="component" value="Chromosome 2"/>
</dbReference>
<reference evidence="2" key="2">
    <citation type="submission" date="2025-08" db="UniProtKB">
        <authorList>
            <consortium name="RefSeq"/>
        </authorList>
    </citation>
    <scope>IDENTIFICATION</scope>
    <source>
        <tissue evidence="2">Adult</tissue>
    </source>
</reference>
<dbReference type="GeneID" id="125776666"/>
<reference evidence="1" key="1">
    <citation type="submission" date="2025-05" db="UniProtKB">
        <authorList>
            <consortium name="RefSeq"/>
        </authorList>
    </citation>
    <scope>NUCLEOTIDE SEQUENCE [LARGE SCALE GENOMIC DNA]</scope>
</reference>
<dbReference type="RefSeq" id="XP_049306118.1">
    <property type="nucleotide sequence ID" value="XM_049450161.1"/>
</dbReference>
<gene>
    <name evidence="2" type="primary">LOC125776666</name>
</gene>
<evidence type="ECO:0000313" key="1">
    <source>
        <dbReference type="Proteomes" id="UP001652620"/>
    </source>
</evidence>
<accession>A0ABM3JA55</accession>
<organism evidence="1 2">
    <name type="scientific">Bactrocera dorsalis</name>
    <name type="common">Oriental fruit fly</name>
    <name type="synonym">Dacus dorsalis</name>
    <dbReference type="NCBI Taxonomy" id="27457"/>
    <lineage>
        <taxon>Eukaryota</taxon>
        <taxon>Metazoa</taxon>
        <taxon>Ecdysozoa</taxon>
        <taxon>Arthropoda</taxon>
        <taxon>Hexapoda</taxon>
        <taxon>Insecta</taxon>
        <taxon>Pterygota</taxon>
        <taxon>Neoptera</taxon>
        <taxon>Endopterygota</taxon>
        <taxon>Diptera</taxon>
        <taxon>Brachycera</taxon>
        <taxon>Muscomorpha</taxon>
        <taxon>Tephritoidea</taxon>
        <taxon>Tephritidae</taxon>
        <taxon>Bactrocera</taxon>
        <taxon>Bactrocera</taxon>
    </lineage>
</organism>
<name>A0ABM3JA55_BACDO</name>
<proteinExistence type="predicted"/>